<dbReference type="Pfam" id="PF08240">
    <property type="entry name" value="ADH_N"/>
    <property type="match status" value="2"/>
</dbReference>
<dbReference type="GO" id="GO:0016491">
    <property type="term" value="F:oxidoreductase activity"/>
    <property type="evidence" value="ECO:0007669"/>
    <property type="project" value="InterPro"/>
</dbReference>
<dbReference type="SUPFAM" id="SSF51735">
    <property type="entry name" value="NAD(P)-binding Rossmann-fold domains"/>
    <property type="match status" value="2"/>
</dbReference>
<gene>
    <name evidence="2" type="ORF">FNV43_RR23019</name>
</gene>
<evidence type="ECO:0000259" key="1">
    <source>
        <dbReference type="SMART" id="SM00829"/>
    </source>
</evidence>
<dbReference type="SUPFAM" id="SSF50129">
    <property type="entry name" value="GroES-like"/>
    <property type="match status" value="2"/>
</dbReference>
<dbReference type="InterPro" id="IPR011032">
    <property type="entry name" value="GroES-like_sf"/>
</dbReference>
<accession>A0A8K0GNR2</accession>
<keyword evidence="3" id="KW-1185">Reference proteome</keyword>
<dbReference type="InterPro" id="IPR036291">
    <property type="entry name" value="NAD(P)-bd_dom_sf"/>
</dbReference>
<dbReference type="SMART" id="SM00829">
    <property type="entry name" value="PKS_ER"/>
    <property type="match status" value="1"/>
</dbReference>
<organism evidence="2 3">
    <name type="scientific">Rhamnella rubrinervis</name>
    <dbReference type="NCBI Taxonomy" id="2594499"/>
    <lineage>
        <taxon>Eukaryota</taxon>
        <taxon>Viridiplantae</taxon>
        <taxon>Streptophyta</taxon>
        <taxon>Embryophyta</taxon>
        <taxon>Tracheophyta</taxon>
        <taxon>Spermatophyta</taxon>
        <taxon>Magnoliopsida</taxon>
        <taxon>eudicotyledons</taxon>
        <taxon>Gunneridae</taxon>
        <taxon>Pentapetalae</taxon>
        <taxon>rosids</taxon>
        <taxon>fabids</taxon>
        <taxon>Rosales</taxon>
        <taxon>Rhamnaceae</taxon>
        <taxon>rhamnoid group</taxon>
        <taxon>Rhamneae</taxon>
        <taxon>Rhamnella</taxon>
    </lineage>
</organism>
<dbReference type="EMBL" id="VOIH02000010">
    <property type="protein sequence ID" value="KAF3435927.1"/>
    <property type="molecule type" value="Genomic_DNA"/>
</dbReference>
<dbReference type="OrthoDB" id="48317at2759"/>
<dbReference type="InterPro" id="IPR052733">
    <property type="entry name" value="Chloroplast_QOR"/>
</dbReference>
<dbReference type="InterPro" id="IPR020843">
    <property type="entry name" value="ER"/>
</dbReference>
<proteinExistence type="predicted"/>
<dbReference type="Gene3D" id="3.40.50.720">
    <property type="entry name" value="NAD(P)-binding Rossmann-like Domain"/>
    <property type="match status" value="2"/>
</dbReference>
<dbReference type="CDD" id="cd08267">
    <property type="entry name" value="MDR1"/>
    <property type="match status" value="2"/>
</dbReference>
<reference evidence="2" key="1">
    <citation type="submission" date="2020-03" db="EMBL/GenBank/DDBJ databases">
        <title>A high-quality chromosome-level genome assembly of a woody plant with both climbing and erect habits, Rhamnella rubrinervis.</title>
        <authorList>
            <person name="Lu Z."/>
            <person name="Yang Y."/>
            <person name="Zhu X."/>
            <person name="Sun Y."/>
        </authorList>
    </citation>
    <scope>NUCLEOTIDE SEQUENCE</scope>
    <source>
        <strain evidence="2">BYM</strain>
        <tissue evidence="2">Leaf</tissue>
    </source>
</reference>
<dbReference type="Gene3D" id="3.90.180.10">
    <property type="entry name" value="Medium-chain alcohol dehydrogenases, catalytic domain"/>
    <property type="match status" value="2"/>
</dbReference>
<evidence type="ECO:0000313" key="3">
    <source>
        <dbReference type="Proteomes" id="UP000796880"/>
    </source>
</evidence>
<dbReference type="PANTHER" id="PTHR44013">
    <property type="entry name" value="ZINC-TYPE ALCOHOL DEHYDROGENASE-LIKE PROTEIN C16A3.02C"/>
    <property type="match status" value="1"/>
</dbReference>
<sequence length="677" mass="71388">MARKLMHAVQYDCYGGGAASLKHAEVPIPTPKKGELLLKLEAASLNAFDWKIQKGVARPFLPSKFPYVPVTDVAGEIVEVGQGVKNFKAGDKVVAVLSHSNGGGLAEYAVAKASLTVTRPPEVSAAEGAGLPVAGLTAHQALTQVAGVKLDGTGKQMNILITAASGGVGQYAVQLAKLGNTHVTATCGARNIEFVKSLGADEVLDYKTPDGAALKSPSGRKYDAVVHCALAGIPWSTFEPNLSGTGKVIDLSPNSSSFTTFALKKLTFSKKQLLPMWANLKRENLDYLVNLVKAGKLKTMIDSKHPLSEAEDAWAKARRELARAPVCTPCRRLHILPQKVIEIGVDMIDKLMHAVQYSSYGGGPSGLEHVEVPIPTPNKDDVLLKVEAASLNPFDWKVQKGMLRPLLPRKFPHIPANDVAGEVVKVGMAVKNFKPGDKVVAMINPATGGGLAEFAVTKESLTVARPPEVSAAHGAGLPVAGLTAHQALTQSAGIKLNGSGMGKQANILVTAASGGVGHYAVQLAKLGNTHVTATCGARNIKTVKSLGADEVLDYKTPDGAALKSPSGRKYDAVIHCASGIPWSTFEPNLCENGKVIDITPGPSSLISYALKTLTFAKKKMVPLVLIPKGENLNYLVKLVREGKLKTVIDSKYSLSKAEAAWAKSINGHATGKIIVEP</sequence>
<dbReference type="Proteomes" id="UP000796880">
    <property type="component" value="Unassembled WGS sequence"/>
</dbReference>
<comment type="caution">
    <text evidence="2">The sequence shown here is derived from an EMBL/GenBank/DDBJ whole genome shotgun (WGS) entry which is preliminary data.</text>
</comment>
<dbReference type="AlphaFoldDB" id="A0A8K0GNR2"/>
<dbReference type="Pfam" id="PF13602">
    <property type="entry name" value="ADH_zinc_N_2"/>
    <property type="match status" value="2"/>
</dbReference>
<dbReference type="InterPro" id="IPR013154">
    <property type="entry name" value="ADH-like_N"/>
</dbReference>
<evidence type="ECO:0000313" key="2">
    <source>
        <dbReference type="EMBL" id="KAF3435927.1"/>
    </source>
</evidence>
<feature type="domain" description="Enoyl reductase (ER)" evidence="1">
    <location>
        <begin position="362"/>
        <end position="675"/>
    </location>
</feature>
<dbReference type="PANTHER" id="PTHR44013:SF1">
    <property type="entry name" value="ZINC-TYPE ALCOHOL DEHYDROGENASE-LIKE PROTEIN C16A3.02C"/>
    <property type="match status" value="1"/>
</dbReference>
<name>A0A8K0GNR2_9ROSA</name>
<protein>
    <recommendedName>
        <fullName evidence="1">Enoyl reductase (ER) domain-containing protein</fullName>
    </recommendedName>
</protein>